<sequence length="310" mass="35710">MFWGALGFLPPPKASESMNDVANQLLHELWSRSFLSEYEYLGGACRFKLHDLVVDLVVYIAKSEFEKIQNHNPNLYKNVHHLILKNDNVLDQALLPSSLRSIIFPIGANNEDLLNTMVSRCKFLRVLILESCEYASLPRCIGKLKHLRLLSLLGNKYLTEVPDSIWKLQNLQTLSLSWCIKLQKLPKGLGNLISLRVLFITTKQPVFPEKEASLVALPRWLQRSANSLQSLFIVRCMNLEELPDWLPTLNCLKRLSVLDYPKLISLPDNMHHLTNLKLIEVTRSSELWKRYRPEVGQDWHKISHVNLVLG</sequence>
<organism evidence="5 6">
    <name type="scientific">Vigna mungo</name>
    <name type="common">Black gram</name>
    <name type="synonym">Phaseolus mungo</name>
    <dbReference type="NCBI Taxonomy" id="3915"/>
    <lineage>
        <taxon>Eukaryota</taxon>
        <taxon>Viridiplantae</taxon>
        <taxon>Streptophyta</taxon>
        <taxon>Embryophyta</taxon>
        <taxon>Tracheophyta</taxon>
        <taxon>Spermatophyta</taxon>
        <taxon>Magnoliopsida</taxon>
        <taxon>eudicotyledons</taxon>
        <taxon>Gunneridae</taxon>
        <taxon>Pentapetalae</taxon>
        <taxon>rosids</taxon>
        <taxon>fabids</taxon>
        <taxon>Fabales</taxon>
        <taxon>Fabaceae</taxon>
        <taxon>Papilionoideae</taxon>
        <taxon>50 kb inversion clade</taxon>
        <taxon>NPAAA clade</taxon>
        <taxon>indigoferoid/millettioid clade</taxon>
        <taxon>Phaseoleae</taxon>
        <taxon>Vigna</taxon>
    </lineage>
</organism>
<accession>A0AAQ3RL43</accession>
<proteinExistence type="predicted"/>
<keyword evidence="6" id="KW-1185">Reference proteome</keyword>
<feature type="domain" description="Disease resistance protein winged helix" evidence="3">
    <location>
        <begin position="2"/>
        <end position="57"/>
    </location>
</feature>
<protein>
    <submittedName>
        <fullName evidence="5">Uncharacterized protein</fullName>
    </submittedName>
</protein>
<gene>
    <name evidence="5" type="ORF">V8G54_028734</name>
</gene>
<evidence type="ECO:0000259" key="3">
    <source>
        <dbReference type="Pfam" id="PF23559"/>
    </source>
</evidence>
<dbReference type="SUPFAM" id="SSF52058">
    <property type="entry name" value="L domain-like"/>
    <property type="match status" value="1"/>
</dbReference>
<dbReference type="PANTHER" id="PTHR36766:SF61">
    <property type="entry name" value="NB-ARC DOMAIN DISEASE RESISTANCE PROTEIN"/>
    <property type="match status" value="1"/>
</dbReference>
<evidence type="ECO:0000313" key="5">
    <source>
        <dbReference type="EMBL" id="WVY96583.1"/>
    </source>
</evidence>
<dbReference type="AlphaFoldDB" id="A0AAQ3RL43"/>
<dbReference type="InterPro" id="IPR055414">
    <property type="entry name" value="LRR_R13L4/SHOC2-like"/>
</dbReference>
<keyword evidence="1" id="KW-0677">Repeat</keyword>
<dbReference type="PANTHER" id="PTHR36766">
    <property type="entry name" value="PLANT BROAD-SPECTRUM MILDEW RESISTANCE PROTEIN RPW8"/>
    <property type="match status" value="1"/>
</dbReference>
<dbReference type="GO" id="GO:0006952">
    <property type="term" value="P:defense response"/>
    <property type="evidence" value="ECO:0007669"/>
    <property type="project" value="UniProtKB-KW"/>
</dbReference>
<dbReference type="Pfam" id="PF23598">
    <property type="entry name" value="LRR_14"/>
    <property type="match status" value="1"/>
</dbReference>
<evidence type="ECO:0000256" key="2">
    <source>
        <dbReference type="ARBA" id="ARBA00022821"/>
    </source>
</evidence>
<name>A0AAQ3RL43_VIGMU</name>
<dbReference type="InterPro" id="IPR058922">
    <property type="entry name" value="WHD_DRP"/>
</dbReference>
<evidence type="ECO:0000313" key="6">
    <source>
        <dbReference type="Proteomes" id="UP001374535"/>
    </source>
</evidence>
<reference evidence="5 6" key="1">
    <citation type="journal article" date="2023" name="Life. Sci Alliance">
        <title>Evolutionary insights into 3D genome organization and epigenetic landscape of Vigna mungo.</title>
        <authorList>
            <person name="Junaid A."/>
            <person name="Singh B."/>
            <person name="Bhatia S."/>
        </authorList>
    </citation>
    <scope>NUCLEOTIDE SEQUENCE [LARGE SCALE GENOMIC DNA]</scope>
    <source>
        <strain evidence="5">Urdbean</strain>
    </source>
</reference>
<keyword evidence="2" id="KW-0611">Plant defense</keyword>
<evidence type="ECO:0000256" key="1">
    <source>
        <dbReference type="ARBA" id="ARBA00022737"/>
    </source>
</evidence>
<feature type="domain" description="Disease resistance R13L4/SHOC-2-like LRR" evidence="4">
    <location>
        <begin position="99"/>
        <end position="209"/>
    </location>
</feature>
<dbReference type="Proteomes" id="UP001374535">
    <property type="component" value="Chromosome 9"/>
</dbReference>
<dbReference type="Gene3D" id="3.80.10.10">
    <property type="entry name" value="Ribonuclease Inhibitor"/>
    <property type="match status" value="1"/>
</dbReference>
<dbReference type="Pfam" id="PF23559">
    <property type="entry name" value="WHD_DRP"/>
    <property type="match status" value="1"/>
</dbReference>
<dbReference type="InterPro" id="IPR032675">
    <property type="entry name" value="LRR_dom_sf"/>
</dbReference>
<evidence type="ECO:0000259" key="4">
    <source>
        <dbReference type="Pfam" id="PF23598"/>
    </source>
</evidence>
<dbReference type="EMBL" id="CP144692">
    <property type="protein sequence ID" value="WVY96583.1"/>
    <property type="molecule type" value="Genomic_DNA"/>
</dbReference>